<dbReference type="Pfam" id="PF13519">
    <property type="entry name" value="VWA_2"/>
    <property type="match status" value="1"/>
</dbReference>
<proteinExistence type="predicted"/>
<evidence type="ECO:0000259" key="2">
    <source>
        <dbReference type="PROSITE" id="PS50234"/>
    </source>
</evidence>
<protein>
    <submittedName>
        <fullName evidence="4">VIT domain-containing protein</fullName>
    </submittedName>
</protein>
<feature type="compositionally biased region" description="Basic and acidic residues" evidence="1">
    <location>
        <begin position="306"/>
        <end position="323"/>
    </location>
</feature>
<reference evidence="4" key="1">
    <citation type="submission" date="2022-10" db="EMBL/GenBank/DDBJ databases">
        <title>The complete genomes of actinobacterial strains from the NBC collection.</title>
        <authorList>
            <person name="Joergensen T.S."/>
            <person name="Alvarez Arevalo M."/>
            <person name="Sterndorff E.B."/>
            <person name="Faurdal D."/>
            <person name="Vuksanovic O."/>
            <person name="Mourched A.-S."/>
            <person name="Charusanti P."/>
            <person name="Shaw S."/>
            <person name="Blin K."/>
            <person name="Weber T."/>
        </authorList>
    </citation>
    <scope>NUCLEOTIDE SEQUENCE</scope>
    <source>
        <strain evidence="4">NBC_00254</strain>
    </source>
</reference>
<dbReference type="PANTHER" id="PTHR45737:SF6">
    <property type="entry name" value="VON WILLEBRAND FACTOR A DOMAIN-CONTAINING PROTEIN 5A"/>
    <property type="match status" value="1"/>
</dbReference>
<dbReference type="Proteomes" id="UP001432011">
    <property type="component" value="Chromosome"/>
</dbReference>
<feature type="region of interest" description="Disordered" evidence="1">
    <location>
        <begin position="441"/>
        <end position="501"/>
    </location>
</feature>
<feature type="compositionally biased region" description="Pro residues" evidence="1">
    <location>
        <begin position="765"/>
        <end position="790"/>
    </location>
</feature>
<feature type="compositionally biased region" description="Low complexity" evidence="1">
    <location>
        <begin position="443"/>
        <end position="454"/>
    </location>
</feature>
<evidence type="ECO:0000256" key="1">
    <source>
        <dbReference type="SAM" id="MobiDB-lite"/>
    </source>
</evidence>
<dbReference type="InterPro" id="IPR036465">
    <property type="entry name" value="vWFA_dom_sf"/>
</dbReference>
<evidence type="ECO:0000259" key="3">
    <source>
        <dbReference type="PROSITE" id="PS51468"/>
    </source>
</evidence>
<sequence>MTVPITPLRPEECRPVPDAGLGALETEKGNLPLESVDVTAHVTGLVAGVEVVQTFRNAFDVSLEATYVFPLPPRAAVTAFRMEADDRVIEGVLKERGQARADYDRALSEGRRAAIAEEDRPDVFTIRVGNIVPGERVVVRLTLSQPLPYEDGAAEFRFPLVVAPRYIPGAPLSGPSAGGGVAPDTDAVPDASRITPPVLLPGFPYPVRLSLAATIDPTGLDLREVRSSLHEVDREGDTIRLRPGERLDRDFILRLAFDASSSLALVPDDAADATDAGSPGDEGTAHDGGTADSSGTADGSGAAKGTPEDRAQGTAKDPARDPADAEGTFVLTLLPPPDDGTRTASRDVVLLLDRSGSMTGWKMVAARRAAARIVDTLTRHDRFAVLSFDSVVERAFSDGLVEATDRNRYRAVEHLSRLDARGGTEMLAPLEEALRLLDDHNAPTHTAPTHTAPTGNMPGHNMPGHTAPTHTAPAPGAATGTDPGRSGGDGGYGGSGPSREQARDRVLVLVTDGQVGNEDQILERIGSRLHGIRVHTVGIDRAVNAGFLGRLALAGSGRCELVESEDRLDAAMEHIHRRIGSPLVTDIALKAEGVDLVADTVTHAGSLYPGVPLVVSGRYRGRRPAGALTVQGPTADGRPWEERIEGRPVRNPAARAVWARAYLRALEDRYAMGDHSLERRIVDVSLRFGVLCRFTAFVAVDTRVTGEGGPEHRVIQPVEPPSGWEMPTAMPMVAPAAPMMARMAAFTTARPEMPSAAAAEGPIAAAPPPGAPPAVPPVAPPAAPPAPPYAGAPAPARRRGARGFSIGRFLPHPGEGFAPVTDFEGIRPLLAEELAKLGEAESLPEWERRRYLADLASRLRVLAQMAGGHPDLAALAADLERAEWAEVSLDDLWRRTVDLLTILTGGPGVGSTGPTSPGSTTPGHAFPGPLGSPGSAPGPKEGRRPFWKRS</sequence>
<dbReference type="EMBL" id="CP108085">
    <property type="protein sequence ID" value="WUP75761.1"/>
    <property type="molecule type" value="Genomic_DNA"/>
</dbReference>
<feature type="domain" description="VIT" evidence="3">
    <location>
        <begin position="17"/>
        <end position="145"/>
    </location>
</feature>
<dbReference type="Pfam" id="PF08487">
    <property type="entry name" value="VIT"/>
    <property type="match status" value="1"/>
</dbReference>
<feature type="region of interest" description="Disordered" evidence="1">
    <location>
        <begin position="753"/>
        <end position="797"/>
    </location>
</feature>
<feature type="compositionally biased region" description="Low complexity" evidence="1">
    <location>
        <begin position="463"/>
        <end position="484"/>
    </location>
</feature>
<dbReference type="SMART" id="SM00609">
    <property type="entry name" value="VIT"/>
    <property type="match status" value="1"/>
</dbReference>
<dbReference type="Pfam" id="PF13768">
    <property type="entry name" value="VWA_3"/>
    <property type="match status" value="1"/>
</dbReference>
<dbReference type="InterPro" id="IPR013694">
    <property type="entry name" value="VIT"/>
</dbReference>
<dbReference type="Gene3D" id="3.40.50.410">
    <property type="entry name" value="von Willebrand factor, type A domain"/>
    <property type="match status" value="2"/>
</dbReference>
<dbReference type="SMART" id="SM00327">
    <property type="entry name" value="VWA"/>
    <property type="match status" value="1"/>
</dbReference>
<feature type="compositionally biased region" description="Low complexity" evidence="1">
    <location>
        <begin position="753"/>
        <end position="764"/>
    </location>
</feature>
<accession>A0ABZ1SSM2</accession>
<dbReference type="RefSeq" id="WP_328709635.1">
    <property type="nucleotide sequence ID" value="NZ_CP108085.1"/>
</dbReference>
<dbReference type="PANTHER" id="PTHR45737">
    <property type="entry name" value="VON WILLEBRAND FACTOR A DOMAIN-CONTAINING PROTEIN 5A"/>
    <property type="match status" value="1"/>
</dbReference>
<feature type="compositionally biased region" description="Low complexity" evidence="1">
    <location>
        <begin position="912"/>
        <end position="939"/>
    </location>
</feature>
<keyword evidence="5" id="KW-1185">Reference proteome</keyword>
<dbReference type="PROSITE" id="PS51468">
    <property type="entry name" value="VIT"/>
    <property type="match status" value="1"/>
</dbReference>
<feature type="region of interest" description="Disordered" evidence="1">
    <location>
        <begin position="270"/>
        <end position="323"/>
    </location>
</feature>
<feature type="region of interest" description="Disordered" evidence="1">
    <location>
        <begin position="904"/>
        <end position="950"/>
    </location>
</feature>
<feature type="domain" description="VWFA" evidence="2">
    <location>
        <begin position="347"/>
        <end position="579"/>
    </location>
</feature>
<evidence type="ECO:0000313" key="5">
    <source>
        <dbReference type="Proteomes" id="UP001432011"/>
    </source>
</evidence>
<evidence type="ECO:0000313" key="4">
    <source>
        <dbReference type="EMBL" id="WUP75761.1"/>
    </source>
</evidence>
<name>A0ABZ1SSM2_9ACTN</name>
<dbReference type="PROSITE" id="PS50234">
    <property type="entry name" value="VWFA"/>
    <property type="match status" value="1"/>
</dbReference>
<organism evidence="4 5">
    <name type="scientific">Microbispora hainanensis</name>
    <dbReference type="NCBI Taxonomy" id="568844"/>
    <lineage>
        <taxon>Bacteria</taxon>
        <taxon>Bacillati</taxon>
        <taxon>Actinomycetota</taxon>
        <taxon>Actinomycetes</taxon>
        <taxon>Streptosporangiales</taxon>
        <taxon>Streptosporangiaceae</taxon>
        <taxon>Microbispora</taxon>
    </lineage>
</organism>
<feature type="compositionally biased region" description="Gly residues" evidence="1">
    <location>
        <begin position="485"/>
        <end position="496"/>
    </location>
</feature>
<dbReference type="SUPFAM" id="SSF53300">
    <property type="entry name" value="vWA-like"/>
    <property type="match status" value="1"/>
</dbReference>
<dbReference type="InterPro" id="IPR002035">
    <property type="entry name" value="VWF_A"/>
</dbReference>
<gene>
    <name evidence="4" type="ORF">OG913_01630</name>
</gene>